<comment type="similarity">
    <text evidence="2">Belongs to the FliH family.</text>
</comment>
<organism evidence="10 11">
    <name type="scientific">Dasania phycosphaerae</name>
    <dbReference type="NCBI Taxonomy" id="2950436"/>
    <lineage>
        <taxon>Bacteria</taxon>
        <taxon>Pseudomonadati</taxon>
        <taxon>Pseudomonadota</taxon>
        <taxon>Gammaproteobacteria</taxon>
        <taxon>Cellvibrionales</taxon>
        <taxon>Spongiibacteraceae</taxon>
        <taxon>Dasania</taxon>
    </lineage>
</organism>
<dbReference type="Pfam" id="PF02108">
    <property type="entry name" value="FliH"/>
    <property type="match status" value="1"/>
</dbReference>
<name>A0A9J6RI27_9GAMM</name>
<keyword evidence="5" id="KW-1005">Bacterial flagellum biogenesis</keyword>
<gene>
    <name evidence="10" type="ORF">O0V09_02660</name>
</gene>
<dbReference type="AlphaFoldDB" id="A0A9J6RI27"/>
<proteinExistence type="inferred from homology"/>
<comment type="function">
    <text evidence="1">Needed for flagellar regrowth and assembly.</text>
</comment>
<dbReference type="GO" id="GO:0044781">
    <property type="term" value="P:bacterial-type flagellum organization"/>
    <property type="evidence" value="ECO:0007669"/>
    <property type="project" value="UniProtKB-KW"/>
</dbReference>
<feature type="domain" description="Flagellar assembly protein FliH/Type III secretion system HrpE" evidence="9">
    <location>
        <begin position="102"/>
        <end position="224"/>
    </location>
</feature>
<comment type="caution">
    <text evidence="10">The sequence shown here is derived from an EMBL/GenBank/DDBJ whole genome shotgun (WGS) entry which is preliminary data.</text>
</comment>
<keyword evidence="8" id="KW-0175">Coiled coil</keyword>
<evidence type="ECO:0000256" key="4">
    <source>
        <dbReference type="ARBA" id="ARBA00022448"/>
    </source>
</evidence>
<keyword evidence="7" id="KW-1006">Bacterial flagellum protein export</keyword>
<dbReference type="PANTHER" id="PTHR34982">
    <property type="entry name" value="YOP PROTEINS TRANSLOCATION PROTEIN L"/>
    <property type="match status" value="1"/>
</dbReference>
<evidence type="ECO:0000256" key="5">
    <source>
        <dbReference type="ARBA" id="ARBA00022795"/>
    </source>
</evidence>
<reference evidence="10 11" key="1">
    <citation type="submission" date="2022-12" db="EMBL/GenBank/DDBJ databases">
        <title>Dasania phycosphaerae sp. nov., isolated from particulate material of the south coast of Korea.</title>
        <authorList>
            <person name="Jiang Y."/>
        </authorList>
    </citation>
    <scope>NUCLEOTIDE SEQUENCE [LARGE SCALE GENOMIC DNA]</scope>
    <source>
        <strain evidence="10 11">GY-19</strain>
    </source>
</reference>
<sequence length="257" mass="28596">MKNTDRIPAVQSLSFPRWELPEVNEGQIVQAEKTRRDIARGEAPSIDKNLVVYSKLTVGQIEEISQRIKQDVQQQAYQEGLQQGLDKGYRAGLQKGQKQIQQHLERLQSITAQLNDALQAQDNELEQVLVDLATGVAESILQRELSLDASHIQRVIHDAIAAIDAQAQKVDIYLNPQDYKFVTDMGQVEPQWQLHADASVSAGGCRVSNQYSVADYSTEQQFQQTVRQLVDSRYAELASDQAALLTKPADDQSGPGA</sequence>
<evidence type="ECO:0000313" key="10">
    <source>
        <dbReference type="EMBL" id="MCZ0864084.1"/>
    </source>
</evidence>
<dbReference type="InterPro" id="IPR018035">
    <property type="entry name" value="Flagellar_FliH/T3SS_HrpE"/>
</dbReference>
<evidence type="ECO:0000256" key="7">
    <source>
        <dbReference type="ARBA" id="ARBA00023225"/>
    </source>
</evidence>
<dbReference type="GO" id="GO:0015031">
    <property type="term" value="P:protein transport"/>
    <property type="evidence" value="ECO:0007669"/>
    <property type="project" value="UniProtKB-KW"/>
</dbReference>
<dbReference type="RefSeq" id="WP_258330242.1">
    <property type="nucleotide sequence ID" value="NZ_JAPTGG010000002.1"/>
</dbReference>
<dbReference type="PANTHER" id="PTHR34982:SF1">
    <property type="entry name" value="FLAGELLAR ASSEMBLY PROTEIN FLIH"/>
    <property type="match status" value="1"/>
</dbReference>
<keyword evidence="4" id="KW-0813">Transport</keyword>
<dbReference type="EMBL" id="JAPTGG010000002">
    <property type="protein sequence ID" value="MCZ0864084.1"/>
    <property type="molecule type" value="Genomic_DNA"/>
</dbReference>
<accession>A0A9J6RI27</accession>
<evidence type="ECO:0000259" key="9">
    <source>
        <dbReference type="Pfam" id="PF02108"/>
    </source>
</evidence>
<dbReference type="InterPro" id="IPR051472">
    <property type="entry name" value="T3SS_Stator/FliH"/>
</dbReference>
<evidence type="ECO:0000256" key="1">
    <source>
        <dbReference type="ARBA" id="ARBA00003041"/>
    </source>
</evidence>
<dbReference type="Proteomes" id="UP001069090">
    <property type="component" value="Unassembled WGS sequence"/>
</dbReference>
<evidence type="ECO:0000256" key="6">
    <source>
        <dbReference type="ARBA" id="ARBA00022927"/>
    </source>
</evidence>
<evidence type="ECO:0000256" key="2">
    <source>
        <dbReference type="ARBA" id="ARBA00006602"/>
    </source>
</evidence>
<evidence type="ECO:0000256" key="8">
    <source>
        <dbReference type="SAM" id="Coils"/>
    </source>
</evidence>
<keyword evidence="11" id="KW-1185">Reference proteome</keyword>
<feature type="coiled-coil region" evidence="8">
    <location>
        <begin position="93"/>
        <end position="124"/>
    </location>
</feature>
<evidence type="ECO:0000313" key="11">
    <source>
        <dbReference type="Proteomes" id="UP001069090"/>
    </source>
</evidence>
<dbReference type="GO" id="GO:0005829">
    <property type="term" value="C:cytosol"/>
    <property type="evidence" value="ECO:0007669"/>
    <property type="project" value="TreeGrafter"/>
</dbReference>
<evidence type="ECO:0000256" key="3">
    <source>
        <dbReference type="ARBA" id="ARBA00016507"/>
    </source>
</evidence>
<keyword evidence="6" id="KW-0653">Protein transport</keyword>
<protein>
    <recommendedName>
        <fullName evidence="3">Flagellar assembly protein FliH</fullName>
    </recommendedName>
</protein>